<evidence type="ECO:0000313" key="1">
    <source>
        <dbReference type="EMBL" id="CAE6460632.1"/>
    </source>
</evidence>
<dbReference type="Gene3D" id="1.20.1280.50">
    <property type="match status" value="1"/>
</dbReference>
<name>A0A8H3BNT9_9AGAM</name>
<dbReference type="EMBL" id="CAJMXA010001444">
    <property type="protein sequence ID" value="CAE6460632.1"/>
    <property type="molecule type" value="Genomic_DNA"/>
</dbReference>
<comment type="caution">
    <text evidence="1">The sequence shown here is derived from an EMBL/GenBank/DDBJ whole genome shotgun (WGS) entry which is preliminary data.</text>
</comment>
<dbReference type="Proteomes" id="UP000663853">
    <property type="component" value="Unassembled WGS sequence"/>
</dbReference>
<accession>A0A8H3BNT9</accession>
<reference evidence="1" key="1">
    <citation type="submission" date="2021-01" db="EMBL/GenBank/DDBJ databases">
        <authorList>
            <person name="Kaushik A."/>
        </authorList>
    </citation>
    <scope>NUCLEOTIDE SEQUENCE</scope>
    <source>
        <strain evidence="1">AG6-10EEA</strain>
    </source>
</reference>
<evidence type="ECO:0008006" key="3">
    <source>
        <dbReference type="Google" id="ProtNLM"/>
    </source>
</evidence>
<sequence>MIEELSAAGSLLKSALERYYDACSKVELYCRTNDLTTATSDRISSELLLLETFAKILNKAKLSINYSRNSSRYIVPINILPPEILIHIISLAVALGHKACKKHKIPYCYNPVHLQHISMASVCTRWRNLVLQCPAFWSRIDLVHVHDSRRELIPRAKFWAERIGSFPLDVRVAVDSHGLLNDGVLQDFPSSISGRHNLGSISFILQGVGRVNEGNLFTKYLSGWAPGTLQKLVIERTRSSPHYLLVKSIHNTQQQDSSSCLLIDLSHEYLEALWKPIVTLRLHGLYIDWGSQAYHGLVELCLLSDRNGSEMITISESQLQKVLMSSPGLRIFRFGIEITADVGRMLQAGDSVSPVQLNDLQILDLDFGALARSPLQHLLRWVGPGSKPLMLLLPRSYVVRPETDLFSRNKSEIHDFLIRAKVTKLYLYTRTPTLDWLFVSTPYLRTLAVGFKFPWGSAIESQVEFFSSIPHGGLDELYILASELEIDRFYQWLAGFPPIRTLVFWRCEFLSGGRNRSSADSLHLRPLNINSEVLIIPDESPDPTSAWQASPYGYNY</sequence>
<proteinExistence type="predicted"/>
<organism evidence="1 2">
    <name type="scientific">Rhizoctonia solani</name>
    <dbReference type="NCBI Taxonomy" id="456999"/>
    <lineage>
        <taxon>Eukaryota</taxon>
        <taxon>Fungi</taxon>
        <taxon>Dikarya</taxon>
        <taxon>Basidiomycota</taxon>
        <taxon>Agaricomycotina</taxon>
        <taxon>Agaricomycetes</taxon>
        <taxon>Cantharellales</taxon>
        <taxon>Ceratobasidiaceae</taxon>
        <taxon>Rhizoctonia</taxon>
    </lineage>
</organism>
<evidence type="ECO:0000313" key="2">
    <source>
        <dbReference type="Proteomes" id="UP000663853"/>
    </source>
</evidence>
<protein>
    <recommendedName>
        <fullName evidence="3">F-box domain-containing protein</fullName>
    </recommendedName>
</protein>
<dbReference type="AlphaFoldDB" id="A0A8H3BNT9"/>
<gene>
    <name evidence="1" type="ORF">RDB_LOCUS61414</name>
</gene>